<evidence type="ECO:0000256" key="4">
    <source>
        <dbReference type="ARBA" id="ARBA00022692"/>
    </source>
</evidence>
<evidence type="ECO:0000259" key="9">
    <source>
        <dbReference type="PROSITE" id="PS50928"/>
    </source>
</evidence>
<dbReference type="Pfam" id="PF00528">
    <property type="entry name" value="BPD_transp_1"/>
    <property type="match status" value="1"/>
</dbReference>
<dbReference type="AlphaFoldDB" id="A0A2R5EWE2"/>
<accession>A0A2R5EWE2</accession>
<evidence type="ECO:0000256" key="3">
    <source>
        <dbReference type="ARBA" id="ARBA00022475"/>
    </source>
</evidence>
<evidence type="ECO:0000256" key="2">
    <source>
        <dbReference type="ARBA" id="ARBA00022448"/>
    </source>
</evidence>
<keyword evidence="4 7" id="KW-0812">Transmembrane</keyword>
<sequence>MADQSSGRTASVSPGGMGLSKRPKGKSRELSPAKTFKWTIYHLFAAGGAIIMVYPVIWLLMSSFKPSDKIFVTSDSLIPDPWIWSNYTQGWEGIGGYSFGTFIWNSLVLVVLATIGAVISSAFVAFGFARLKFWGSAFWFTIMMITLMLPHDVVLVPQYILFSKLGWLNSINPIVIPAYFGMPFFIFLMVQFIHTIPREMDEAATIDGCGKFKLFYRIIIPLIAPALATAAIFSFYWRWEDLIGPVLYLNKPSLYPVSMALKMFLDADTLSNWGAMFAMSIVSLLPVIGVFFLFQKHIVEGISTSGLK</sequence>
<dbReference type="GO" id="GO:0055085">
    <property type="term" value="P:transmembrane transport"/>
    <property type="evidence" value="ECO:0007669"/>
    <property type="project" value="InterPro"/>
</dbReference>
<comment type="caution">
    <text evidence="10">The sequence shown here is derived from an EMBL/GenBank/DDBJ whole genome shotgun (WGS) entry which is preliminary data.</text>
</comment>
<gene>
    <name evidence="10" type="ORF">PAT3040_05801</name>
</gene>
<organism evidence="10 11">
    <name type="scientific">Paenibacillus agaridevorans</name>
    <dbReference type="NCBI Taxonomy" id="171404"/>
    <lineage>
        <taxon>Bacteria</taxon>
        <taxon>Bacillati</taxon>
        <taxon>Bacillota</taxon>
        <taxon>Bacilli</taxon>
        <taxon>Bacillales</taxon>
        <taxon>Paenibacillaceae</taxon>
        <taxon>Paenibacillus</taxon>
    </lineage>
</organism>
<evidence type="ECO:0000256" key="5">
    <source>
        <dbReference type="ARBA" id="ARBA00022989"/>
    </source>
</evidence>
<comment type="similarity">
    <text evidence="7">Belongs to the binding-protein-dependent transport system permease family.</text>
</comment>
<feature type="transmembrane region" description="Helical" evidence="7">
    <location>
        <begin position="138"/>
        <end position="162"/>
    </location>
</feature>
<feature type="transmembrane region" description="Helical" evidence="7">
    <location>
        <begin position="273"/>
        <end position="294"/>
    </location>
</feature>
<proteinExistence type="inferred from homology"/>
<dbReference type="InterPro" id="IPR035906">
    <property type="entry name" value="MetI-like_sf"/>
</dbReference>
<dbReference type="PANTHER" id="PTHR43744:SF6">
    <property type="entry name" value="ABC TRANSPORTER PERMEASE PROTEIN YESQ-RELATED"/>
    <property type="match status" value="1"/>
</dbReference>
<feature type="transmembrane region" description="Helical" evidence="7">
    <location>
        <begin position="102"/>
        <end position="126"/>
    </location>
</feature>
<reference evidence="10 11" key="1">
    <citation type="submission" date="2017-08" db="EMBL/GenBank/DDBJ databases">
        <title>Substantial Increase in Enzyme Production by Combined Drug-Resistance Mutations in Paenibacillus agaridevorans.</title>
        <authorList>
            <person name="Tanaka Y."/>
            <person name="Funane K."/>
            <person name="Hosaka T."/>
            <person name="Shiwa Y."/>
            <person name="Fujita N."/>
            <person name="Miyazaki T."/>
            <person name="Yoshikawa H."/>
            <person name="Murakami K."/>
            <person name="Kasahara K."/>
            <person name="Inaoka T."/>
            <person name="Hiraga Y."/>
            <person name="Ochi K."/>
        </authorList>
    </citation>
    <scope>NUCLEOTIDE SEQUENCE [LARGE SCALE GENOMIC DNA]</scope>
    <source>
        <strain evidence="10 11">T-3040</strain>
    </source>
</reference>
<dbReference type="InterPro" id="IPR000515">
    <property type="entry name" value="MetI-like"/>
</dbReference>
<feature type="region of interest" description="Disordered" evidence="8">
    <location>
        <begin position="1"/>
        <end position="28"/>
    </location>
</feature>
<evidence type="ECO:0000313" key="10">
    <source>
        <dbReference type="EMBL" id="GBG11022.1"/>
    </source>
</evidence>
<dbReference type="GO" id="GO:0005886">
    <property type="term" value="C:plasma membrane"/>
    <property type="evidence" value="ECO:0007669"/>
    <property type="project" value="UniProtKB-SubCell"/>
</dbReference>
<evidence type="ECO:0000256" key="1">
    <source>
        <dbReference type="ARBA" id="ARBA00004651"/>
    </source>
</evidence>
<feature type="transmembrane region" description="Helical" evidence="7">
    <location>
        <begin position="38"/>
        <end position="61"/>
    </location>
</feature>
<comment type="subcellular location">
    <subcellularLocation>
        <location evidence="1 7">Cell membrane</location>
        <topology evidence="1 7">Multi-pass membrane protein</topology>
    </subcellularLocation>
</comment>
<dbReference type="Proteomes" id="UP000245202">
    <property type="component" value="Unassembled WGS sequence"/>
</dbReference>
<evidence type="ECO:0000256" key="6">
    <source>
        <dbReference type="ARBA" id="ARBA00023136"/>
    </source>
</evidence>
<dbReference type="PANTHER" id="PTHR43744">
    <property type="entry name" value="ABC TRANSPORTER PERMEASE PROTEIN MG189-RELATED-RELATED"/>
    <property type="match status" value="1"/>
</dbReference>
<keyword evidence="6 7" id="KW-0472">Membrane</keyword>
<feature type="transmembrane region" description="Helical" evidence="7">
    <location>
        <begin position="174"/>
        <end position="193"/>
    </location>
</feature>
<keyword evidence="5 7" id="KW-1133">Transmembrane helix</keyword>
<feature type="transmembrane region" description="Helical" evidence="7">
    <location>
        <begin position="214"/>
        <end position="237"/>
    </location>
</feature>
<keyword evidence="2 7" id="KW-0813">Transport</keyword>
<keyword evidence="3" id="KW-1003">Cell membrane</keyword>
<evidence type="ECO:0000313" key="11">
    <source>
        <dbReference type="Proteomes" id="UP000245202"/>
    </source>
</evidence>
<feature type="domain" description="ABC transmembrane type-1" evidence="9">
    <location>
        <begin position="103"/>
        <end position="294"/>
    </location>
</feature>
<dbReference type="SUPFAM" id="SSF161098">
    <property type="entry name" value="MetI-like"/>
    <property type="match status" value="1"/>
</dbReference>
<feature type="compositionally biased region" description="Polar residues" evidence="8">
    <location>
        <begin position="1"/>
        <end position="12"/>
    </location>
</feature>
<dbReference type="CDD" id="cd06261">
    <property type="entry name" value="TM_PBP2"/>
    <property type="match status" value="1"/>
</dbReference>
<protein>
    <submittedName>
        <fullName evidence="10">Carbohydrate ABC transporter permease</fullName>
    </submittedName>
</protein>
<dbReference type="Gene3D" id="1.10.3720.10">
    <property type="entry name" value="MetI-like"/>
    <property type="match status" value="1"/>
</dbReference>
<evidence type="ECO:0000256" key="7">
    <source>
        <dbReference type="RuleBase" id="RU363032"/>
    </source>
</evidence>
<dbReference type="PROSITE" id="PS50928">
    <property type="entry name" value="ABC_TM1"/>
    <property type="match status" value="1"/>
</dbReference>
<dbReference type="EMBL" id="BDQX01000381">
    <property type="protein sequence ID" value="GBG11022.1"/>
    <property type="molecule type" value="Genomic_DNA"/>
</dbReference>
<keyword evidence="11" id="KW-1185">Reference proteome</keyword>
<evidence type="ECO:0000256" key="8">
    <source>
        <dbReference type="SAM" id="MobiDB-lite"/>
    </source>
</evidence>
<name>A0A2R5EWE2_9BACL</name>